<dbReference type="GO" id="GO:0000719">
    <property type="term" value="P:photoreactive repair"/>
    <property type="evidence" value="ECO:0007669"/>
    <property type="project" value="TreeGrafter"/>
</dbReference>
<dbReference type="InterPro" id="IPR036134">
    <property type="entry name" value="Crypto/Photolyase_FAD-like_sf"/>
</dbReference>
<reference evidence="2 3" key="1">
    <citation type="journal article" date="2013" name="Nat. Genet.">
        <title>The genome of the hydatid tapeworm Echinococcus granulosus.</title>
        <authorList>
            <person name="Zheng H."/>
            <person name="Zhang W."/>
            <person name="Zhang L."/>
            <person name="Zhang Z."/>
            <person name="Li J."/>
            <person name="Lu G."/>
            <person name="Zhu Y."/>
            <person name="Wang Y."/>
            <person name="Huang Y."/>
            <person name="Liu J."/>
            <person name="Kang H."/>
            <person name="Chen J."/>
            <person name="Wang L."/>
            <person name="Chen A."/>
            <person name="Yu S."/>
            <person name="Gao Z."/>
            <person name="Jin L."/>
            <person name="Gu W."/>
            <person name="Wang Z."/>
            <person name="Zhao L."/>
            <person name="Shi B."/>
            <person name="Wen H."/>
            <person name="Lin R."/>
            <person name="Jones M.K."/>
            <person name="Brejova B."/>
            <person name="Vinar T."/>
            <person name="Zhao G."/>
            <person name="McManus D.P."/>
            <person name="Chen Z."/>
            <person name="Zhou Y."/>
            <person name="Wang S."/>
        </authorList>
    </citation>
    <scope>NUCLEOTIDE SEQUENCE [LARGE SCALE GENOMIC DNA]</scope>
</reference>
<dbReference type="FunFam" id="1.25.40.80:FF:000004">
    <property type="entry name" value="Deoxyribodipyrimidine photolyase"/>
    <property type="match status" value="1"/>
</dbReference>
<dbReference type="OrthoDB" id="496749at2759"/>
<gene>
    <name evidence="2" type="ORF">EGR_08131</name>
</gene>
<dbReference type="InterPro" id="IPR052219">
    <property type="entry name" value="Photolyase_Class-2"/>
</dbReference>
<protein>
    <submittedName>
        <fullName evidence="2">Deoxyribodipyrimidine photo-lyase</fullName>
    </submittedName>
</protein>
<dbReference type="Gene3D" id="1.25.40.80">
    <property type="match status" value="1"/>
</dbReference>
<dbReference type="PANTHER" id="PTHR10211">
    <property type="entry name" value="DEOXYRIBODIPYRIMIDINE PHOTOLYASE"/>
    <property type="match status" value="1"/>
</dbReference>
<keyword evidence="3" id="KW-1185">Reference proteome</keyword>
<dbReference type="PROSITE" id="PS51645">
    <property type="entry name" value="PHR_CRY_ALPHA_BETA"/>
    <property type="match status" value="1"/>
</dbReference>
<dbReference type="GeneID" id="36343846"/>
<dbReference type="KEGG" id="egl:EGR_08131"/>
<dbReference type="Pfam" id="PF00875">
    <property type="entry name" value="DNA_photolyase"/>
    <property type="match status" value="1"/>
</dbReference>
<dbReference type="CTD" id="36343846"/>
<dbReference type="EMBL" id="APAU02000097">
    <property type="protein sequence ID" value="EUB56980.1"/>
    <property type="molecule type" value="Genomic_DNA"/>
</dbReference>
<accession>W6U721</accession>
<dbReference type="GO" id="GO:0003904">
    <property type="term" value="F:deoxyribodipyrimidine photo-lyase activity"/>
    <property type="evidence" value="ECO:0007669"/>
    <property type="project" value="TreeGrafter"/>
</dbReference>
<comment type="caution">
    <text evidence="2">The sequence shown here is derived from an EMBL/GenBank/DDBJ whole genome shotgun (WGS) entry which is preliminary data.</text>
</comment>
<dbReference type="Gene3D" id="3.40.50.620">
    <property type="entry name" value="HUPs"/>
    <property type="match status" value="1"/>
</dbReference>
<evidence type="ECO:0000259" key="1">
    <source>
        <dbReference type="PROSITE" id="PS51645"/>
    </source>
</evidence>
<feature type="domain" description="Photolyase/cryptochrome alpha/beta" evidence="1">
    <location>
        <begin position="68"/>
        <end position="224"/>
    </location>
</feature>
<proteinExistence type="predicted"/>
<dbReference type="Proteomes" id="UP000019149">
    <property type="component" value="Unassembled WGS sequence"/>
</dbReference>
<dbReference type="AlphaFoldDB" id="W6U721"/>
<dbReference type="PANTHER" id="PTHR10211:SF0">
    <property type="entry name" value="DEOXYRIBODIPYRIMIDINE PHOTO-LYASE"/>
    <property type="match status" value="1"/>
</dbReference>
<evidence type="ECO:0000313" key="2">
    <source>
        <dbReference type="EMBL" id="EUB56980.1"/>
    </source>
</evidence>
<organism evidence="2 3">
    <name type="scientific">Echinococcus granulosus</name>
    <name type="common">Hydatid tapeworm</name>
    <dbReference type="NCBI Taxonomy" id="6210"/>
    <lineage>
        <taxon>Eukaryota</taxon>
        <taxon>Metazoa</taxon>
        <taxon>Spiralia</taxon>
        <taxon>Lophotrochozoa</taxon>
        <taxon>Platyhelminthes</taxon>
        <taxon>Cestoda</taxon>
        <taxon>Eucestoda</taxon>
        <taxon>Cyclophyllidea</taxon>
        <taxon>Taeniidae</taxon>
        <taxon>Echinococcus</taxon>
        <taxon>Echinococcus granulosus group</taxon>
    </lineage>
</organism>
<name>W6U721_ECHGR</name>
<dbReference type="SUPFAM" id="SSF52425">
    <property type="entry name" value="Cryptochrome/photolyase, N-terminal domain"/>
    <property type="match status" value="1"/>
</dbReference>
<dbReference type="InterPro" id="IPR006050">
    <property type="entry name" value="DNA_photolyase_N"/>
</dbReference>
<dbReference type="InterPro" id="IPR036155">
    <property type="entry name" value="Crypto/Photolyase_N_sf"/>
</dbReference>
<dbReference type="STRING" id="6210.W6U721"/>
<dbReference type="SUPFAM" id="SSF48173">
    <property type="entry name" value="Cryptochrome/photolyase FAD-binding domain"/>
    <property type="match status" value="1"/>
</dbReference>
<sequence length="585" mass="67031">MPAKLSTEDFSKWVERININRVESCGKSVASYPFAACRVRLVSGTNEFKSVAETNLDDISGGVGSCRGCIVYWMSRDQRIQDNWALLFAQRIALKFSVPLHVCFNLVSSSALRTRRHASFLLEGLAEIEKECKDLEIGFHLLPVPVTKSKSGVKRSADGNVVHHGSDTGKAEPIVDVLKQLDARVVVTDFSPLRDDLRAVQFVSSHLSQDISLYQVDAHNVVPAWFASDKLEYSARTIRGKLHDKAKHLFTDFPPVIHHPIPSKWEAVDWKAIKQSLVGLVDESVEPVTWAKGGAKAGLSQLFSFLHHRLRAYATHRNDPTKKALSNLSPWLHFGHISAQRCLWEVNLRRSLHKESTDAFMEEAFVRRELSDNFCYYNPNYDSIKGAWSWAQETLRKHANDLRKPSYSEETMESATTEDDLWNAAQRQLRREGKMHGFLRMYWAKKILEWHAEGPEKALQLGFRLDNRYSLDGTDPSGYVGNFASRSRCTSLRRPRRFEIASIRQNQDLECESSFIAINTQRARETVAIDCINRNPRHQNGWKERPIFGKIRYMNFAGCKRKFDVAAFIRRYPRRMCTLYTLAHK</sequence>
<evidence type="ECO:0000313" key="3">
    <source>
        <dbReference type="Proteomes" id="UP000019149"/>
    </source>
</evidence>
<dbReference type="Gene3D" id="1.10.579.10">
    <property type="entry name" value="DNA Cyclobutane Dipyrimidine Photolyase, subunit A, domain 3"/>
    <property type="match status" value="2"/>
</dbReference>
<dbReference type="RefSeq" id="XP_024348176.1">
    <property type="nucleotide sequence ID" value="XM_024497380.1"/>
</dbReference>
<dbReference type="InterPro" id="IPR014729">
    <property type="entry name" value="Rossmann-like_a/b/a_fold"/>
</dbReference>
<dbReference type="OMA" id="GMHDRAH"/>